<dbReference type="SMART" id="SM01302">
    <property type="entry name" value="Raptor_N"/>
    <property type="match status" value="1"/>
</dbReference>
<dbReference type="GO" id="GO:0071230">
    <property type="term" value="P:cellular response to amino acid stimulus"/>
    <property type="evidence" value="ECO:0007669"/>
    <property type="project" value="TreeGrafter"/>
</dbReference>
<evidence type="ECO:0000256" key="1">
    <source>
        <dbReference type="ARBA" id="ARBA00022574"/>
    </source>
</evidence>
<dbReference type="AlphaFoldDB" id="B0ENS2"/>
<gene>
    <name evidence="4" type="ORF">EDI_265210</name>
</gene>
<dbReference type="SUPFAM" id="SSF50978">
    <property type="entry name" value="WD40 repeat-like"/>
    <property type="match status" value="1"/>
</dbReference>
<protein>
    <recommendedName>
        <fullName evidence="3">Raptor N-terminal CASPase-like domain-containing protein</fullName>
    </recommendedName>
</protein>
<keyword evidence="2" id="KW-0677">Repeat</keyword>
<dbReference type="Gene3D" id="1.25.10.10">
    <property type="entry name" value="Leucine-rich Repeat Variant"/>
    <property type="match status" value="1"/>
</dbReference>
<dbReference type="VEuPathDB" id="AmoebaDB:EDI_265210"/>
<dbReference type="RefSeq" id="XP_001739787.1">
    <property type="nucleotide sequence ID" value="XM_001739735.1"/>
</dbReference>
<dbReference type="InterPro" id="IPR029347">
    <property type="entry name" value="Raptor_N"/>
</dbReference>
<dbReference type="GO" id="GO:0010506">
    <property type="term" value="P:regulation of autophagy"/>
    <property type="evidence" value="ECO:0007669"/>
    <property type="project" value="TreeGrafter"/>
</dbReference>
<organism evidence="5">
    <name type="scientific">Entamoeba dispar (strain ATCC PRA-260 / SAW760)</name>
    <dbReference type="NCBI Taxonomy" id="370354"/>
    <lineage>
        <taxon>Eukaryota</taxon>
        <taxon>Amoebozoa</taxon>
        <taxon>Evosea</taxon>
        <taxon>Archamoebae</taxon>
        <taxon>Mastigamoebida</taxon>
        <taxon>Entamoebidae</taxon>
        <taxon>Entamoeba</taxon>
    </lineage>
</organism>
<dbReference type="PANTHER" id="PTHR12848:SF16">
    <property type="entry name" value="REGULATORY-ASSOCIATED PROTEIN OF MTOR"/>
    <property type="match status" value="1"/>
</dbReference>
<dbReference type="GO" id="GO:0030307">
    <property type="term" value="P:positive regulation of cell growth"/>
    <property type="evidence" value="ECO:0007669"/>
    <property type="project" value="TreeGrafter"/>
</dbReference>
<dbReference type="InterPro" id="IPR004083">
    <property type="entry name" value="Raptor"/>
</dbReference>
<sequence>MTKEEDCKTVYEGICYSTPLPTRSFFYDESIGINTKRIKTIHLILTLCLNIGTDSPDQIKQKDSASKECWIDTAGKTNRKLVYDIAANLTDQYRSWQNGSKIEPCCDPTYEDVRRLSLTFRRMADTDRILFHYNGHGVPLPTLNGEIWFFDKEFTQYIPLQIYELLQTIGTPSIYIFDCNCAGRIITWCKKYAQSKQKKNKNKNGENYMFLGSCQDDEMLPTNPFYPADLFTSCLTTPLRVAVLYYIQNSLLMKWDPTIIDRIPGVLNNRRTPLGELNWIFTAITDSIAWNVLPRPLFYKLFRQDLLIASLYRNFFLAQRVMQSLKCKPISYPILPDASNHYLWVVWDRALELCLLQINNHCNSFNESTSSFFDEQLVAFEVWLESDNIANCIAAQLPILLQVLLSQTLRERALKLLCRFLDLGPWACDQALAVGIFPYILKLLSSTTSVDFYEYLVFCWMKILVVDKKKTFHQNLIRENHQIYFLNVLKNNTKNINTGTNAYALFILTTLLEDNTQVKTTLIQTNILEVINFYFKSENIEVRSWALLCLSKLWEGTIEIKIRAQKKGIINSLILLLQDPNPRVRVALLNCLTTLIGEPYTDNGEICNSITLKTAVLVHDACPKVREHLIVLYQRLAKILVGTVKESKIFEQTVEIGIEDPDTDVNGAAEILNEILEIYTNKNEERRSISPKRKITVLNTIVNKLYESRVYELSQPLLKKRIEITPQRKWFKEKYVESRTQFTLIGSDFENHKLKQIGRFITEEEHEFNPGIMIFHPTLPLLVVGSNKGSIIKVFDTNNESVVNTWNNLNLGNKSISGMTWINRTDIPMLVTSTNDGAIRIWRNWDDSGSNVLVSSFKGVMEECLPDIGAKVVGLGETRLLTAGNSIIRIWDLEKEELEANIRIKSSITCVNEYNEFSDHMFLVGNINGKVNLYDMRLSPQEREVKTWKISHSPIITTSRPSSGNTIIAGAVARFNEPSLAALIDIRASQIRNLYVPKLTTLVTHPTATYFLCGSAEQFIRSYNSESGKMIQEIKYYDGFFGHRINPVVNMAITQFGFNTAVSSTDSSITLFGFD</sequence>
<dbReference type="InterPro" id="IPR015943">
    <property type="entry name" value="WD40/YVTN_repeat-like_dom_sf"/>
</dbReference>
<dbReference type="GO" id="GO:0005737">
    <property type="term" value="C:cytoplasm"/>
    <property type="evidence" value="ECO:0007669"/>
    <property type="project" value="TreeGrafter"/>
</dbReference>
<keyword evidence="1" id="KW-0853">WD repeat</keyword>
<feature type="domain" description="Raptor N-terminal CASPase-like" evidence="3">
    <location>
        <begin position="37"/>
        <end position="190"/>
    </location>
</feature>
<dbReference type="OMA" id="CNCAGRI"/>
<dbReference type="PANTHER" id="PTHR12848">
    <property type="entry name" value="REGULATORY-ASSOCIATED PROTEIN OF MTOR"/>
    <property type="match status" value="1"/>
</dbReference>
<accession>B0ENS2</accession>
<dbReference type="Gene3D" id="2.130.10.10">
    <property type="entry name" value="YVTN repeat-like/Quinoprotein amine dehydrogenase"/>
    <property type="match status" value="2"/>
</dbReference>
<dbReference type="GeneID" id="5884929"/>
<evidence type="ECO:0000256" key="2">
    <source>
        <dbReference type="ARBA" id="ARBA00022737"/>
    </source>
</evidence>
<dbReference type="GO" id="GO:0031929">
    <property type="term" value="P:TOR signaling"/>
    <property type="evidence" value="ECO:0007669"/>
    <property type="project" value="InterPro"/>
</dbReference>
<evidence type="ECO:0000313" key="5">
    <source>
        <dbReference type="Proteomes" id="UP000008076"/>
    </source>
</evidence>
<evidence type="ECO:0000313" key="4">
    <source>
        <dbReference type="EMBL" id="EDR23827.1"/>
    </source>
</evidence>
<dbReference type="SUPFAM" id="SSF48371">
    <property type="entry name" value="ARM repeat"/>
    <property type="match status" value="1"/>
</dbReference>
<proteinExistence type="predicted"/>
<dbReference type="OrthoDB" id="10262360at2759"/>
<dbReference type="PRINTS" id="PR01547">
    <property type="entry name" value="YEAST176DUF"/>
</dbReference>
<dbReference type="InterPro" id="IPR016024">
    <property type="entry name" value="ARM-type_fold"/>
</dbReference>
<dbReference type="InterPro" id="IPR011989">
    <property type="entry name" value="ARM-like"/>
</dbReference>
<dbReference type="EMBL" id="DS550132">
    <property type="protein sequence ID" value="EDR23827.1"/>
    <property type="molecule type" value="Genomic_DNA"/>
</dbReference>
<dbReference type="KEGG" id="edi:EDI_265210"/>
<dbReference type="InterPro" id="IPR036322">
    <property type="entry name" value="WD40_repeat_dom_sf"/>
</dbReference>
<reference evidence="5" key="1">
    <citation type="submission" date="2007-12" db="EMBL/GenBank/DDBJ databases">
        <title>Annotation of Entamoeba dispar SAW760.</title>
        <authorList>
            <person name="Lorenzi H."/>
            <person name="Inman J."/>
            <person name="Schobel S."/>
            <person name="Amedeo P."/>
            <person name="Caler E."/>
        </authorList>
    </citation>
    <scope>NUCLEOTIDE SEQUENCE [LARGE SCALE GENOMIC DNA]</scope>
    <source>
        <strain evidence="5">ATCC PRA-260 / SAW760</strain>
    </source>
</reference>
<name>B0ENS2_ENTDS</name>
<dbReference type="eggNOG" id="KOG1517">
    <property type="taxonomic scope" value="Eukaryota"/>
</dbReference>
<dbReference type="Pfam" id="PF14538">
    <property type="entry name" value="Raptor_N"/>
    <property type="match status" value="1"/>
</dbReference>
<dbReference type="Gene3D" id="3.40.50.1460">
    <property type="match status" value="1"/>
</dbReference>
<dbReference type="GO" id="GO:0009267">
    <property type="term" value="P:cellular response to starvation"/>
    <property type="evidence" value="ECO:0007669"/>
    <property type="project" value="TreeGrafter"/>
</dbReference>
<dbReference type="Proteomes" id="UP000008076">
    <property type="component" value="Unassembled WGS sequence"/>
</dbReference>
<dbReference type="GO" id="GO:0030674">
    <property type="term" value="F:protein-macromolecule adaptor activity"/>
    <property type="evidence" value="ECO:0007669"/>
    <property type="project" value="TreeGrafter"/>
</dbReference>
<dbReference type="Pfam" id="PF02985">
    <property type="entry name" value="HEAT"/>
    <property type="match status" value="1"/>
</dbReference>
<evidence type="ECO:0000259" key="3">
    <source>
        <dbReference type="SMART" id="SM01302"/>
    </source>
</evidence>
<dbReference type="InterPro" id="IPR000357">
    <property type="entry name" value="HEAT"/>
</dbReference>
<keyword evidence="5" id="KW-1185">Reference proteome</keyword>
<dbReference type="GO" id="GO:0031931">
    <property type="term" value="C:TORC1 complex"/>
    <property type="evidence" value="ECO:0007669"/>
    <property type="project" value="InterPro"/>
</dbReference>